<evidence type="ECO:0000256" key="4">
    <source>
        <dbReference type="ARBA" id="ARBA00022692"/>
    </source>
</evidence>
<keyword evidence="7 13" id="KW-1133">Transmembrane helix</keyword>
<evidence type="ECO:0000256" key="7">
    <source>
        <dbReference type="ARBA" id="ARBA00022989"/>
    </source>
</evidence>
<dbReference type="EC" id="3.4.26.1" evidence="11"/>
<protein>
    <recommendedName>
        <fullName evidence="12">CAAX prenyl protease 2</fullName>
        <ecNumber evidence="11">3.4.26.1</ecNumber>
    </recommendedName>
    <alternativeName>
        <fullName evidence="9">Farnesylated proteins-converting enzyme 2</fullName>
    </alternativeName>
</protein>
<feature type="domain" description="CAAX prenyl protease 2/Lysostaphin resistance protein A-like" evidence="14">
    <location>
        <begin position="136"/>
        <end position="238"/>
    </location>
</feature>
<name>A0A267GPR5_9PLAT</name>
<keyword evidence="6" id="KW-0256">Endoplasmic reticulum</keyword>
<dbReference type="STRING" id="282301.A0A267GPR5"/>
<dbReference type="Pfam" id="PF02517">
    <property type="entry name" value="Rce1-like"/>
    <property type="match status" value="1"/>
</dbReference>
<evidence type="ECO:0000256" key="2">
    <source>
        <dbReference type="ARBA" id="ARBA00006897"/>
    </source>
</evidence>
<accession>A0A267GPR5</accession>
<feature type="transmembrane region" description="Helical" evidence="13">
    <location>
        <begin position="93"/>
        <end position="119"/>
    </location>
</feature>
<keyword evidence="3" id="KW-0645">Protease</keyword>
<dbReference type="GO" id="GO:0005789">
    <property type="term" value="C:endoplasmic reticulum membrane"/>
    <property type="evidence" value="ECO:0007669"/>
    <property type="project" value="UniProtKB-SubCell"/>
</dbReference>
<dbReference type="PANTHER" id="PTHR13046:SF0">
    <property type="entry name" value="CAAX PRENYL PROTEASE 2"/>
    <property type="match status" value="1"/>
</dbReference>
<feature type="transmembrane region" description="Helical" evidence="13">
    <location>
        <begin position="198"/>
        <end position="220"/>
    </location>
</feature>
<evidence type="ECO:0000256" key="11">
    <source>
        <dbReference type="ARBA" id="ARBA00049729"/>
    </source>
</evidence>
<dbReference type="AlphaFoldDB" id="A0A267GPR5"/>
<evidence type="ECO:0000256" key="6">
    <source>
        <dbReference type="ARBA" id="ARBA00022824"/>
    </source>
</evidence>
<dbReference type="InterPro" id="IPR039731">
    <property type="entry name" value="Rce1"/>
</dbReference>
<feature type="transmembrane region" description="Helical" evidence="13">
    <location>
        <begin position="53"/>
        <end position="73"/>
    </location>
</feature>
<comment type="caution">
    <text evidence="15">The sequence shown here is derived from an EMBL/GenBank/DDBJ whole genome shotgun (WGS) entry which is preliminary data.</text>
</comment>
<dbReference type="PANTHER" id="PTHR13046">
    <property type="entry name" value="PROTEASE U48 CAAX PRENYL PROTEASE RCE1"/>
    <property type="match status" value="1"/>
</dbReference>
<evidence type="ECO:0000256" key="10">
    <source>
        <dbReference type="ARBA" id="ARBA00047280"/>
    </source>
</evidence>
<evidence type="ECO:0000256" key="5">
    <source>
        <dbReference type="ARBA" id="ARBA00022801"/>
    </source>
</evidence>
<keyword evidence="4 13" id="KW-0812">Transmembrane</keyword>
<evidence type="ECO:0000256" key="12">
    <source>
        <dbReference type="ARBA" id="ARBA00049763"/>
    </source>
</evidence>
<evidence type="ECO:0000256" key="8">
    <source>
        <dbReference type="ARBA" id="ARBA00023136"/>
    </source>
</evidence>
<proteinExistence type="inferred from homology"/>
<dbReference type="Proteomes" id="UP000215902">
    <property type="component" value="Unassembled WGS sequence"/>
</dbReference>
<evidence type="ECO:0000256" key="3">
    <source>
        <dbReference type="ARBA" id="ARBA00022670"/>
    </source>
</evidence>
<dbReference type="GO" id="GO:0004222">
    <property type="term" value="F:metalloendopeptidase activity"/>
    <property type="evidence" value="ECO:0007669"/>
    <property type="project" value="InterPro"/>
</dbReference>
<evidence type="ECO:0000256" key="1">
    <source>
        <dbReference type="ARBA" id="ARBA00004477"/>
    </source>
</evidence>
<feature type="transmembrane region" description="Helical" evidence="13">
    <location>
        <begin position="12"/>
        <end position="33"/>
    </location>
</feature>
<keyword evidence="8 13" id="KW-0472">Membrane</keyword>
<dbReference type="EMBL" id="NIVC01000206">
    <property type="protein sequence ID" value="PAA88018.1"/>
    <property type="molecule type" value="Genomic_DNA"/>
</dbReference>
<feature type="transmembrane region" description="Helical" evidence="13">
    <location>
        <begin position="154"/>
        <end position="178"/>
    </location>
</feature>
<gene>
    <name evidence="15" type="ORF">BOX15_Mlig025095g4</name>
</gene>
<organism evidence="15 16">
    <name type="scientific">Macrostomum lignano</name>
    <dbReference type="NCBI Taxonomy" id="282301"/>
    <lineage>
        <taxon>Eukaryota</taxon>
        <taxon>Metazoa</taxon>
        <taxon>Spiralia</taxon>
        <taxon>Lophotrochozoa</taxon>
        <taxon>Platyhelminthes</taxon>
        <taxon>Rhabditophora</taxon>
        <taxon>Macrostomorpha</taxon>
        <taxon>Macrostomida</taxon>
        <taxon>Macrostomidae</taxon>
        <taxon>Macrostomum</taxon>
    </lineage>
</organism>
<sequence>LSVPDPLLPLPAWMAGLFALLIAAGFVLSLYLWELGSANARAGVDRDNPKVIIRRFLGVSAVSLSVLICYRYFLMKPTAASWSDVLQLIGLRWSGMLPAVGASLLLTAILFTGPILLAWETGDGFFDREPLLSLRCCRTLVLAPVTEELCFRALMLPVLCVHLSCTRAAFLSPLFFGLAHFHHLINRLQRGYPLVPSLIQATFQFSYTYIFGVYSAYLYLRTGQLAAACAAHSFCNLMGFPDFEALANLRGIKLAVHGGAFVLGLVGWLALLGRLTEPAMFASQCDCFW</sequence>
<comment type="subcellular location">
    <subcellularLocation>
        <location evidence="1">Endoplasmic reticulum membrane</location>
        <topology evidence="1">Multi-pass membrane protein</topology>
    </subcellularLocation>
</comment>
<dbReference type="OrthoDB" id="271604at2759"/>
<comment type="catalytic activity">
    <reaction evidence="10">
        <text>Hydrolyzes the peptide bond -P2-(S-farnesyl or geranylgeranyl)C-P1'-P2'-P3'-COOH where P1' and P2' are amino acids with aliphatic sidechains and P3' is any C-terminal residue.</text>
        <dbReference type="EC" id="3.4.26.1"/>
    </reaction>
</comment>
<dbReference type="GO" id="GO:0071586">
    <property type="term" value="P:CAAX-box protein processing"/>
    <property type="evidence" value="ECO:0007669"/>
    <property type="project" value="InterPro"/>
</dbReference>
<reference evidence="15 16" key="1">
    <citation type="submission" date="2017-06" db="EMBL/GenBank/DDBJ databases">
        <title>A platform for efficient transgenesis in Macrostomum lignano, a flatworm model organism for stem cell research.</title>
        <authorList>
            <person name="Berezikov E."/>
        </authorList>
    </citation>
    <scope>NUCLEOTIDE SEQUENCE [LARGE SCALE GENOMIC DNA]</scope>
    <source>
        <strain evidence="15">DV1</strain>
        <tissue evidence="15">Whole organism</tissue>
    </source>
</reference>
<evidence type="ECO:0000313" key="15">
    <source>
        <dbReference type="EMBL" id="PAA88018.1"/>
    </source>
</evidence>
<evidence type="ECO:0000259" key="14">
    <source>
        <dbReference type="Pfam" id="PF02517"/>
    </source>
</evidence>
<feature type="non-terminal residue" evidence="15">
    <location>
        <position position="1"/>
    </location>
</feature>
<comment type="similarity">
    <text evidence="2">Belongs to the peptidase U48 family.</text>
</comment>
<dbReference type="InterPro" id="IPR003675">
    <property type="entry name" value="Rce1/LyrA-like_dom"/>
</dbReference>
<evidence type="ECO:0000256" key="9">
    <source>
        <dbReference type="ARBA" id="ARBA00032607"/>
    </source>
</evidence>
<keyword evidence="5" id="KW-0378">Hydrolase</keyword>
<evidence type="ECO:0000256" key="13">
    <source>
        <dbReference type="SAM" id="Phobius"/>
    </source>
</evidence>
<evidence type="ECO:0000313" key="16">
    <source>
        <dbReference type="Proteomes" id="UP000215902"/>
    </source>
</evidence>
<feature type="transmembrane region" description="Helical" evidence="13">
    <location>
        <begin position="254"/>
        <end position="271"/>
    </location>
</feature>
<keyword evidence="16" id="KW-1185">Reference proteome</keyword>